<dbReference type="Proteomes" id="UP000240621">
    <property type="component" value="Unassembled WGS sequence"/>
</dbReference>
<sequence length="348" mass="39016">MNLSFTKLNRVMLVLMTAFLFSCQHDDSKVMTVTGEIPASQMGVTLSHEHILVDFICADSISADRYNREDVVKRVLPYLEALKQYNVNTFVDGTPQFLGRDPELLKELSEKTGMNFITNTGWYAAGNYKYLPQEAYDLSAEEIAARWIDEAQNGIGDTGIKPGFIKIGVNDPMTDMDVKIVKAACITHLATGLTIMSHTGLAGPAFSQLKILDEYGVAPSAFIWTHAMIEPKMDKILTAADMGTWVAFDNLTPEYKMVSRMLDLLKYFKAARRLDRVLISQDAGWYSPGEPNGGDFREYSTIFDTLMILLDRGGYTMDEINQILVTNPENAFTIRVRKLQKQADKTSD</sequence>
<keyword evidence="1" id="KW-0479">Metal-binding</keyword>
<evidence type="ECO:0000256" key="1">
    <source>
        <dbReference type="ARBA" id="ARBA00022723"/>
    </source>
</evidence>
<organism evidence="6 7">
    <name type="scientific">Prolixibacter denitrificans</name>
    <dbReference type="NCBI Taxonomy" id="1541063"/>
    <lineage>
        <taxon>Bacteria</taxon>
        <taxon>Pseudomonadati</taxon>
        <taxon>Bacteroidota</taxon>
        <taxon>Bacteroidia</taxon>
        <taxon>Marinilabiliales</taxon>
        <taxon>Prolixibacteraceae</taxon>
        <taxon>Prolixibacter</taxon>
    </lineage>
</organism>
<comment type="caution">
    <text evidence="6">The sequence shown here is derived from an EMBL/GenBank/DDBJ whole genome shotgun (WGS) entry which is preliminary data.</text>
</comment>
<dbReference type="RefSeq" id="WP_211297710.1">
    <property type="nucleotide sequence ID" value="NZ_BLAU01000001.1"/>
</dbReference>
<dbReference type="GO" id="GO:0008270">
    <property type="term" value="F:zinc ion binding"/>
    <property type="evidence" value="ECO:0007669"/>
    <property type="project" value="InterPro"/>
</dbReference>
<dbReference type="PROSITE" id="PS51257">
    <property type="entry name" value="PROKAR_LIPOPROTEIN"/>
    <property type="match status" value="1"/>
</dbReference>
<dbReference type="AlphaFoldDB" id="A0A2P8CJG3"/>
<dbReference type="Gene3D" id="3.20.20.140">
    <property type="entry name" value="Metal-dependent hydrolases"/>
    <property type="match status" value="1"/>
</dbReference>
<dbReference type="PROSITE" id="PS01322">
    <property type="entry name" value="PHOSPHOTRIESTERASE_1"/>
    <property type="match status" value="1"/>
</dbReference>
<dbReference type="InterPro" id="IPR017947">
    <property type="entry name" value="AryldialkylPase_Zn-BS"/>
</dbReference>
<gene>
    <name evidence="6" type="ORF">CLV93_10170</name>
    <name evidence="5" type="ORF">JCM18694_39060</name>
</gene>
<dbReference type="InterPro" id="IPR001559">
    <property type="entry name" value="Phosphotriesterase"/>
</dbReference>
<keyword evidence="2" id="KW-0378">Hydrolase</keyword>
<accession>A0A2P8CJG3</accession>
<dbReference type="Proteomes" id="UP000396862">
    <property type="component" value="Unassembled WGS sequence"/>
</dbReference>
<evidence type="ECO:0000256" key="4">
    <source>
        <dbReference type="PROSITE-ProRule" id="PRU00679"/>
    </source>
</evidence>
<dbReference type="SUPFAM" id="SSF51556">
    <property type="entry name" value="Metallo-dependent hydrolases"/>
    <property type="match status" value="1"/>
</dbReference>
<evidence type="ECO:0000313" key="7">
    <source>
        <dbReference type="Proteomes" id="UP000240621"/>
    </source>
</evidence>
<protein>
    <submittedName>
        <fullName evidence="5">Aryldialkylphosphatase</fullName>
    </submittedName>
    <submittedName>
        <fullName evidence="6">Phosphotriesterase-related protein</fullName>
    </submittedName>
</protein>
<dbReference type="EMBL" id="BLAU01000001">
    <property type="protein sequence ID" value="GET23660.1"/>
    <property type="molecule type" value="Genomic_DNA"/>
</dbReference>
<proteinExistence type="inferred from homology"/>
<dbReference type="PROSITE" id="PS51347">
    <property type="entry name" value="PHOSPHOTRIESTERASE_2"/>
    <property type="match status" value="1"/>
</dbReference>
<reference evidence="6 7" key="1">
    <citation type="submission" date="2018-03" db="EMBL/GenBank/DDBJ databases">
        <title>Genomic Encyclopedia of Archaeal and Bacterial Type Strains, Phase II (KMG-II): from individual species to whole genera.</title>
        <authorList>
            <person name="Goeker M."/>
        </authorList>
    </citation>
    <scope>NUCLEOTIDE SEQUENCE [LARGE SCALE GENOMIC DNA]</scope>
    <source>
        <strain evidence="6 7">DSM 27267</strain>
    </source>
</reference>
<evidence type="ECO:0000313" key="5">
    <source>
        <dbReference type="EMBL" id="GET23660.1"/>
    </source>
</evidence>
<dbReference type="Pfam" id="PF02126">
    <property type="entry name" value="PTE"/>
    <property type="match status" value="1"/>
</dbReference>
<dbReference type="PANTHER" id="PTHR10819:SF3">
    <property type="entry name" value="PHOSPHOTRIESTERASE-RELATED PROTEIN"/>
    <property type="match status" value="1"/>
</dbReference>
<evidence type="ECO:0000256" key="3">
    <source>
        <dbReference type="PIRSR" id="PIRSR601559-50"/>
    </source>
</evidence>
<evidence type="ECO:0000313" key="6">
    <source>
        <dbReference type="EMBL" id="PSK85118.1"/>
    </source>
</evidence>
<comment type="similarity">
    <text evidence="4">Belongs to the metallo-dependent hydrolases superfamily. Phosphotriesterase family.</text>
</comment>
<dbReference type="PANTHER" id="PTHR10819">
    <property type="entry name" value="PHOSPHOTRIESTERASE-RELATED"/>
    <property type="match status" value="1"/>
</dbReference>
<evidence type="ECO:0000256" key="2">
    <source>
        <dbReference type="ARBA" id="ARBA00022801"/>
    </source>
</evidence>
<name>A0A2P8CJG3_9BACT</name>
<dbReference type="InterPro" id="IPR032466">
    <property type="entry name" value="Metal_Hydrolase"/>
</dbReference>
<dbReference type="EMBL" id="PYGC01000001">
    <property type="protein sequence ID" value="PSK85118.1"/>
    <property type="molecule type" value="Genomic_DNA"/>
</dbReference>
<feature type="modified residue" description="N6-carboxylysine" evidence="3 4">
    <location>
        <position position="166"/>
    </location>
</feature>
<dbReference type="GO" id="GO:0016788">
    <property type="term" value="F:hydrolase activity, acting on ester bonds"/>
    <property type="evidence" value="ECO:0007669"/>
    <property type="project" value="InterPro"/>
</dbReference>
<keyword evidence="8" id="KW-1185">Reference proteome</keyword>
<reference evidence="5 8" key="2">
    <citation type="submission" date="2019-10" db="EMBL/GenBank/DDBJ databases">
        <title>Prolixibacter strains distinguished by the presence of nitrate reductase genes were adept at nitrate-dependent anaerobic corrosion of metallic iron and carbon steel.</title>
        <authorList>
            <person name="Iino T."/>
            <person name="Shono N."/>
            <person name="Ito K."/>
            <person name="Nakamura R."/>
            <person name="Sueoka K."/>
            <person name="Harayama S."/>
            <person name="Ohkuma M."/>
        </authorList>
    </citation>
    <scope>NUCLEOTIDE SEQUENCE [LARGE SCALE GENOMIC DNA]</scope>
    <source>
        <strain evidence="5 8">MIC1-1</strain>
    </source>
</reference>
<evidence type="ECO:0000313" key="8">
    <source>
        <dbReference type="Proteomes" id="UP000396862"/>
    </source>
</evidence>